<protein>
    <recommendedName>
        <fullName evidence="3">F-box domain-containing protein</fullName>
    </recommendedName>
</protein>
<evidence type="ECO:0000313" key="2">
    <source>
        <dbReference type="Proteomes" id="UP001274830"/>
    </source>
</evidence>
<keyword evidence="2" id="KW-1185">Reference proteome</keyword>
<name>A0AAE1C011_9PEZI</name>
<dbReference type="AlphaFoldDB" id="A0AAE1C011"/>
<organism evidence="1 2">
    <name type="scientific">Recurvomyces mirabilis</name>
    <dbReference type="NCBI Taxonomy" id="574656"/>
    <lineage>
        <taxon>Eukaryota</taxon>
        <taxon>Fungi</taxon>
        <taxon>Dikarya</taxon>
        <taxon>Ascomycota</taxon>
        <taxon>Pezizomycotina</taxon>
        <taxon>Dothideomycetes</taxon>
        <taxon>Dothideomycetidae</taxon>
        <taxon>Mycosphaerellales</taxon>
        <taxon>Teratosphaeriaceae</taxon>
        <taxon>Recurvomyces</taxon>
    </lineage>
</organism>
<accession>A0AAE1C011</accession>
<evidence type="ECO:0008006" key="3">
    <source>
        <dbReference type="Google" id="ProtNLM"/>
    </source>
</evidence>
<evidence type="ECO:0000313" key="1">
    <source>
        <dbReference type="EMBL" id="KAK3673730.1"/>
    </source>
</evidence>
<gene>
    <name evidence="1" type="ORF">LTR78_006283</name>
</gene>
<comment type="caution">
    <text evidence="1">The sequence shown here is derived from an EMBL/GenBank/DDBJ whole genome shotgun (WGS) entry which is preliminary data.</text>
</comment>
<dbReference type="EMBL" id="JAUTXT010000023">
    <property type="protein sequence ID" value="KAK3673730.1"/>
    <property type="molecule type" value="Genomic_DNA"/>
</dbReference>
<proteinExistence type="predicted"/>
<sequence>MDQELRKFTGQRACLDRYWRFSGYGELLSGALRRELTDNGWKSRPSDAKHKLVAMAQKATCGRMDYSRCTMKELIHFADDRGIDWDDAESMKDIVALLMAADDVRSFHCFLDLPPELRNIIYGCYLDSMPSEISVPSRPPLAKTCKQVDKELTPLFLSEKVIRLPYYYAGDRHRRRHTVGLLTDKFFHSCLKNNASQLRSFVVEIRPRSITKHDLTAHPFACAITIERKPPGDVPSTTYVLQDIRLSLHYIHDAPLRKLAFTNALRHVLKKLGGRRLQVSDIHDVSKTAERIFNYNEARLENHLALVNSTAGTSG</sequence>
<dbReference type="Proteomes" id="UP001274830">
    <property type="component" value="Unassembled WGS sequence"/>
</dbReference>
<reference evidence="1" key="1">
    <citation type="submission" date="2023-07" db="EMBL/GenBank/DDBJ databases">
        <title>Black Yeasts Isolated from many extreme environments.</title>
        <authorList>
            <person name="Coleine C."/>
            <person name="Stajich J.E."/>
            <person name="Selbmann L."/>
        </authorList>
    </citation>
    <scope>NUCLEOTIDE SEQUENCE</scope>
    <source>
        <strain evidence="1">CCFEE 5485</strain>
    </source>
</reference>